<dbReference type="STRING" id="1178515.SY83_00585"/>
<organism evidence="5 6">
    <name type="scientific">Paenibacillus swuensis</name>
    <dbReference type="NCBI Taxonomy" id="1178515"/>
    <lineage>
        <taxon>Bacteria</taxon>
        <taxon>Bacillati</taxon>
        <taxon>Bacillota</taxon>
        <taxon>Bacilli</taxon>
        <taxon>Bacillales</taxon>
        <taxon>Paenibacillaceae</taxon>
        <taxon>Paenibacillus</taxon>
    </lineage>
</organism>
<evidence type="ECO:0000313" key="6">
    <source>
        <dbReference type="Proteomes" id="UP000076927"/>
    </source>
</evidence>
<dbReference type="InterPro" id="IPR001537">
    <property type="entry name" value="SpoU_MeTrfase"/>
</dbReference>
<evidence type="ECO:0000313" key="5">
    <source>
        <dbReference type="EMBL" id="ANE45101.1"/>
    </source>
</evidence>
<dbReference type="CDD" id="cd18095">
    <property type="entry name" value="SpoU-like_rRNA-MTase"/>
    <property type="match status" value="1"/>
</dbReference>
<proteinExistence type="inferred from homology"/>
<keyword evidence="3 5" id="KW-0808">Transferase</keyword>
<name>A0A172TDM0_9BACL</name>
<dbReference type="Gene3D" id="3.40.1280.10">
    <property type="match status" value="1"/>
</dbReference>
<dbReference type="InterPro" id="IPR013123">
    <property type="entry name" value="SpoU_subst-bd"/>
</dbReference>
<protein>
    <submittedName>
        <fullName evidence="5">rRNA methyltransferase</fullName>
    </submittedName>
</protein>
<dbReference type="PATRIC" id="fig|1178515.4.peg.106"/>
<dbReference type="Pfam" id="PF00588">
    <property type="entry name" value="SpoU_methylase"/>
    <property type="match status" value="1"/>
</dbReference>
<dbReference type="Proteomes" id="UP000076927">
    <property type="component" value="Chromosome"/>
</dbReference>
<dbReference type="InterPro" id="IPR029064">
    <property type="entry name" value="Ribosomal_eL30-like_sf"/>
</dbReference>
<dbReference type="SMART" id="SM00967">
    <property type="entry name" value="SpoU_sub_bind"/>
    <property type="match status" value="1"/>
</dbReference>
<dbReference type="RefSeq" id="WP_068603331.1">
    <property type="nucleotide sequence ID" value="NZ_CP011388.1"/>
</dbReference>
<evidence type="ECO:0000256" key="1">
    <source>
        <dbReference type="ARBA" id="ARBA00007228"/>
    </source>
</evidence>
<dbReference type="PANTHER" id="PTHR43191">
    <property type="entry name" value="RRNA METHYLTRANSFERASE 3"/>
    <property type="match status" value="1"/>
</dbReference>
<comment type="similarity">
    <text evidence="1">Belongs to the class IV-like SAM-binding methyltransferase superfamily. RNA methyltransferase TrmH family.</text>
</comment>
<dbReference type="GO" id="GO:0032259">
    <property type="term" value="P:methylation"/>
    <property type="evidence" value="ECO:0007669"/>
    <property type="project" value="UniProtKB-KW"/>
</dbReference>
<dbReference type="GO" id="GO:0005737">
    <property type="term" value="C:cytoplasm"/>
    <property type="evidence" value="ECO:0007669"/>
    <property type="project" value="UniProtKB-ARBA"/>
</dbReference>
<dbReference type="AlphaFoldDB" id="A0A172TDM0"/>
<evidence type="ECO:0000256" key="2">
    <source>
        <dbReference type="ARBA" id="ARBA00022603"/>
    </source>
</evidence>
<dbReference type="EMBL" id="CP011388">
    <property type="protein sequence ID" value="ANE45101.1"/>
    <property type="molecule type" value="Genomic_DNA"/>
</dbReference>
<feature type="domain" description="RNA 2-O ribose methyltransferase substrate binding" evidence="4">
    <location>
        <begin position="30"/>
        <end position="102"/>
    </location>
</feature>
<dbReference type="InterPro" id="IPR051259">
    <property type="entry name" value="rRNA_Methyltransferase"/>
</dbReference>
<keyword evidence="2 5" id="KW-0489">Methyltransferase</keyword>
<keyword evidence="6" id="KW-1185">Reference proteome</keyword>
<evidence type="ECO:0000256" key="3">
    <source>
        <dbReference type="ARBA" id="ARBA00022679"/>
    </source>
</evidence>
<dbReference type="InterPro" id="IPR053888">
    <property type="entry name" value="MRM3-like_sub_bind"/>
</dbReference>
<dbReference type="Gene3D" id="3.30.1330.30">
    <property type="match status" value="1"/>
</dbReference>
<accession>A0A172TDM0</accession>
<dbReference type="SUPFAM" id="SSF55315">
    <property type="entry name" value="L30e-like"/>
    <property type="match status" value="1"/>
</dbReference>
<dbReference type="SUPFAM" id="SSF75217">
    <property type="entry name" value="alpha/beta knot"/>
    <property type="match status" value="1"/>
</dbReference>
<gene>
    <name evidence="5" type="ORF">SY83_00585</name>
</gene>
<reference evidence="5 6" key="1">
    <citation type="submission" date="2015-01" db="EMBL/GenBank/DDBJ databases">
        <title>Paenibacillus swuensis/DY6/whole genome sequencing.</title>
        <authorList>
            <person name="Kim M.K."/>
            <person name="Srinivasan S."/>
            <person name="Lee J.-J."/>
        </authorList>
    </citation>
    <scope>NUCLEOTIDE SEQUENCE [LARGE SCALE GENOMIC DNA]</scope>
    <source>
        <strain evidence="5 6">DY6</strain>
    </source>
</reference>
<dbReference type="InterPro" id="IPR029028">
    <property type="entry name" value="Alpha/beta_knot_MTases"/>
</dbReference>
<sequence length="262" mass="27992">MEITSVANTRAKAWVQLLQKKGREQQGKFLIEGTHLVIEALKSGAEVETVVYSLERGIPEELAPWAGEGGEWIAASDAVIARCTDAQTPQPVFAIVQKRQLSPQCLLDEQEAALVIVVDGVQDPGNLGTIIRSADAVGATGVLLGKGTVDVYNPKTIRSTMGSLFHLPVVEGALSEWLPRAADTGVNVVGTSLQAEHPLYAQDFKASTWIIVGNEAAGVSPEAEAFVTDRVIIPMRGEAESLNVAMAATVLLYEAMRQRGAY</sequence>
<dbReference type="OrthoDB" id="9794400at2"/>
<dbReference type="GO" id="GO:0008173">
    <property type="term" value="F:RNA methyltransferase activity"/>
    <property type="evidence" value="ECO:0007669"/>
    <property type="project" value="InterPro"/>
</dbReference>
<dbReference type="Pfam" id="PF22435">
    <property type="entry name" value="MRM3-like_sub_bind"/>
    <property type="match status" value="1"/>
</dbReference>
<dbReference type="PANTHER" id="PTHR43191:SF2">
    <property type="entry name" value="RRNA METHYLTRANSFERASE 3, MITOCHONDRIAL"/>
    <property type="match status" value="1"/>
</dbReference>
<dbReference type="InterPro" id="IPR029026">
    <property type="entry name" value="tRNA_m1G_MTases_N"/>
</dbReference>
<dbReference type="GO" id="GO:0006396">
    <property type="term" value="P:RNA processing"/>
    <property type="evidence" value="ECO:0007669"/>
    <property type="project" value="InterPro"/>
</dbReference>
<dbReference type="KEGG" id="pswu:SY83_00585"/>
<evidence type="ECO:0000259" key="4">
    <source>
        <dbReference type="SMART" id="SM00967"/>
    </source>
</evidence>
<dbReference type="GO" id="GO:0003723">
    <property type="term" value="F:RNA binding"/>
    <property type="evidence" value="ECO:0007669"/>
    <property type="project" value="InterPro"/>
</dbReference>